<evidence type="ECO:0000256" key="10">
    <source>
        <dbReference type="ARBA" id="ARBA00022984"/>
    </source>
</evidence>
<dbReference type="HAMAP" id="MF_00047">
    <property type="entry name" value="Dala_Dala_lig"/>
    <property type="match status" value="1"/>
</dbReference>
<keyword evidence="6" id="KW-0547">Nucleotide-binding</keyword>
<evidence type="ECO:0000256" key="1">
    <source>
        <dbReference type="ARBA" id="ARBA00004496"/>
    </source>
</evidence>
<dbReference type="InterPro" id="IPR005905">
    <property type="entry name" value="D_ala_D_ala"/>
</dbReference>
<sequence>MNSFENVAVLMGGWSAEREVSLKSGQAVYNGLCQQGIHASIIDVDRNIGQVLEQGEYSHVFNMLHGRGGEDGVIQGLLDIMQIPYTGSGVLGSALAMDKSRCKQLWRGISLPTPDFLALNNTDDCERALEILGLPLMVKPVLEGSSIGISKVNIKDDMIPAWEKAKACGGVIIAEKFIQGEEYTAAILDDQVLPMIRLGTHNEFYDYDAKYISNDTQYICPCGLTKSFEVELASLMLTAFKSIMGEGWGRVDFMLDKNQQPWLIEVNTIPGMTNHSLVPMAAKHAGMTFENLVLKILQGAYVRG</sequence>
<dbReference type="InterPro" id="IPR011127">
    <property type="entry name" value="Dala_Dala_lig_N"/>
</dbReference>
<dbReference type="SUPFAM" id="SSF52440">
    <property type="entry name" value="PreATP-grasp domain"/>
    <property type="match status" value="1"/>
</dbReference>
<evidence type="ECO:0000256" key="8">
    <source>
        <dbReference type="ARBA" id="ARBA00022842"/>
    </source>
</evidence>
<dbReference type="GO" id="GO:0046872">
    <property type="term" value="F:metal ion binding"/>
    <property type="evidence" value="ECO:0007669"/>
    <property type="project" value="UniProtKB-KW"/>
</dbReference>
<dbReference type="PANTHER" id="PTHR23132">
    <property type="entry name" value="D-ALANINE--D-ALANINE LIGASE"/>
    <property type="match status" value="1"/>
</dbReference>
<dbReference type="GO" id="GO:0005829">
    <property type="term" value="C:cytosol"/>
    <property type="evidence" value="ECO:0007669"/>
    <property type="project" value="TreeGrafter"/>
</dbReference>
<dbReference type="Gene3D" id="3.30.1490.20">
    <property type="entry name" value="ATP-grasp fold, A domain"/>
    <property type="match status" value="1"/>
</dbReference>
<evidence type="ECO:0000256" key="12">
    <source>
        <dbReference type="ARBA" id="ARBA00023316"/>
    </source>
</evidence>
<evidence type="ECO:0000256" key="5">
    <source>
        <dbReference type="ARBA" id="ARBA00022723"/>
    </source>
</evidence>
<keyword evidence="11" id="KW-0464">Manganese</keyword>
<dbReference type="PROSITE" id="PS50975">
    <property type="entry name" value="ATP_GRASP"/>
    <property type="match status" value="1"/>
</dbReference>
<feature type="domain" description="ATP-grasp" evidence="13">
    <location>
        <begin position="103"/>
        <end position="298"/>
    </location>
</feature>
<dbReference type="Gene3D" id="3.30.470.20">
    <property type="entry name" value="ATP-grasp fold, B domain"/>
    <property type="match status" value="1"/>
</dbReference>
<dbReference type="PANTHER" id="PTHR23132:SF23">
    <property type="entry name" value="D-ALANINE--D-ALANINE LIGASE B"/>
    <property type="match status" value="1"/>
</dbReference>
<evidence type="ECO:0000256" key="9">
    <source>
        <dbReference type="ARBA" id="ARBA00022960"/>
    </source>
</evidence>
<dbReference type="GO" id="GO:0071555">
    <property type="term" value="P:cell wall organization"/>
    <property type="evidence" value="ECO:0007669"/>
    <property type="project" value="UniProtKB-KW"/>
</dbReference>
<reference evidence="14" key="1">
    <citation type="submission" date="2018-06" db="EMBL/GenBank/DDBJ databases">
        <authorList>
            <person name="Zhirakovskaya E."/>
        </authorList>
    </citation>
    <scope>NUCLEOTIDE SEQUENCE</scope>
</reference>
<keyword evidence="12" id="KW-0961">Cell wall biogenesis/degradation</keyword>
<dbReference type="FunFam" id="3.30.470.20:FF:000008">
    <property type="entry name" value="D-alanine--D-alanine ligase"/>
    <property type="match status" value="1"/>
</dbReference>
<dbReference type="GO" id="GO:0005524">
    <property type="term" value="F:ATP binding"/>
    <property type="evidence" value="ECO:0007669"/>
    <property type="project" value="UniProtKB-KW"/>
</dbReference>
<dbReference type="InterPro" id="IPR011761">
    <property type="entry name" value="ATP-grasp"/>
</dbReference>
<dbReference type="InterPro" id="IPR000291">
    <property type="entry name" value="D-Ala_lig_Van_CS"/>
</dbReference>
<evidence type="ECO:0000256" key="3">
    <source>
        <dbReference type="ARBA" id="ARBA00022490"/>
    </source>
</evidence>
<dbReference type="InterPro" id="IPR016185">
    <property type="entry name" value="PreATP-grasp_dom_sf"/>
</dbReference>
<comment type="subcellular location">
    <subcellularLocation>
        <location evidence="1">Cytoplasm</location>
    </subcellularLocation>
</comment>
<dbReference type="PROSITE" id="PS00843">
    <property type="entry name" value="DALA_DALA_LIGASE_1"/>
    <property type="match status" value="1"/>
</dbReference>
<dbReference type="GO" id="GO:0008360">
    <property type="term" value="P:regulation of cell shape"/>
    <property type="evidence" value="ECO:0007669"/>
    <property type="project" value="UniProtKB-KW"/>
</dbReference>
<dbReference type="GO" id="GO:0009252">
    <property type="term" value="P:peptidoglycan biosynthetic process"/>
    <property type="evidence" value="ECO:0007669"/>
    <property type="project" value="UniProtKB-KW"/>
</dbReference>
<organism evidence="14">
    <name type="scientific">hydrothermal vent metagenome</name>
    <dbReference type="NCBI Taxonomy" id="652676"/>
    <lineage>
        <taxon>unclassified sequences</taxon>
        <taxon>metagenomes</taxon>
        <taxon>ecological metagenomes</taxon>
    </lineage>
</organism>
<evidence type="ECO:0000313" key="14">
    <source>
        <dbReference type="EMBL" id="VAW56764.1"/>
    </source>
</evidence>
<dbReference type="GO" id="GO:0008716">
    <property type="term" value="F:D-alanine-D-alanine ligase activity"/>
    <property type="evidence" value="ECO:0007669"/>
    <property type="project" value="UniProtKB-EC"/>
</dbReference>
<name>A0A3B0XKW2_9ZZZZ</name>
<keyword evidence="3" id="KW-0963">Cytoplasm</keyword>
<dbReference type="InterPro" id="IPR013815">
    <property type="entry name" value="ATP_grasp_subdomain_1"/>
</dbReference>
<dbReference type="NCBIfam" id="NF002378">
    <property type="entry name" value="PRK01372.1"/>
    <property type="match status" value="1"/>
</dbReference>
<keyword evidence="4 14" id="KW-0436">Ligase</keyword>
<dbReference type="EC" id="6.3.2.4" evidence="14"/>
<evidence type="ECO:0000256" key="2">
    <source>
        <dbReference type="ARBA" id="ARBA00010871"/>
    </source>
</evidence>
<dbReference type="PIRSF" id="PIRSF039102">
    <property type="entry name" value="Ddl/VanB"/>
    <property type="match status" value="1"/>
</dbReference>
<dbReference type="Gene3D" id="3.40.50.20">
    <property type="match status" value="1"/>
</dbReference>
<dbReference type="InterPro" id="IPR011095">
    <property type="entry name" value="Dala_Dala_lig_C"/>
</dbReference>
<dbReference type="PROSITE" id="PS00844">
    <property type="entry name" value="DALA_DALA_LIGASE_2"/>
    <property type="match status" value="1"/>
</dbReference>
<keyword evidence="5" id="KW-0479">Metal-binding</keyword>
<keyword evidence="8" id="KW-0460">Magnesium</keyword>
<keyword evidence="10" id="KW-0573">Peptidoglycan synthesis</keyword>
<dbReference type="NCBIfam" id="TIGR01205">
    <property type="entry name" value="D_ala_D_alaTIGR"/>
    <property type="match status" value="1"/>
</dbReference>
<keyword evidence="9" id="KW-0133">Cell shape</keyword>
<dbReference type="EMBL" id="UOFF01000276">
    <property type="protein sequence ID" value="VAW56764.1"/>
    <property type="molecule type" value="Genomic_DNA"/>
</dbReference>
<evidence type="ECO:0000256" key="6">
    <source>
        <dbReference type="ARBA" id="ARBA00022741"/>
    </source>
</evidence>
<dbReference type="Pfam" id="PF01820">
    <property type="entry name" value="Dala_Dala_lig_N"/>
    <property type="match status" value="1"/>
</dbReference>
<protein>
    <submittedName>
        <fullName evidence="14">D-alanine--D-alanine ligase</fullName>
        <ecNumber evidence="14">6.3.2.4</ecNumber>
    </submittedName>
</protein>
<dbReference type="SUPFAM" id="SSF56059">
    <property type="entry name" value="Glutathione synthetase ATP-binding domain-like"/>
    <property type="match status" value="1"/>
</dbReference>
<evidence type="ECO:0000256" key="7">
    <source>
        <dbReference type="ARBA" id="ARBA00022840"/>
    </source>
</evidence>
<comment type="similarity">
    <text evidence="2">Belongs to the D-alanine--D-alanine ligase family.</text>
</comment>
<proteinExistence type="inferred from homology"/>
<dbReference type="Pfam" id="PF07478">
    <property type="entry name" value="Dala_Dala_lig_C"/>
    <property type="match status" value="1"/>
</dbReference>
<evidence type="ECO:0000259" key="13">
    <source>
        <dbReference type="PROSITE" id="PS50975"/>
    </source>
</evidence>
<dbReference type="AlphaFoldDB" id="A0A3B0XKW2"/>
<gene>
    <name evidence="14" type="ORF">MNBD_GAMMA07-1849</name>
</gene>
<evidence type="ECO:0000256" key="11">
    <source>
        <dbReference type="ARBA" id="ARBA00023211"/>
    </source>
</evidence>
<evidence type="ECO:0000256" key="4">
    <source>
        <dbReference type="ARBA" id="ARBA00022598"/>
    </source>
</evidence>
<keyword evidence="7" id="KW-0067">ATP-binding</keyword>
<accession>A0A3B0XKW2</accession>